<comment type="similarity">
    <text evidence="2">Belongs to the PpiC/parvulin rotamase family.</text>
</comment>
<reference evidence="11" key="1">
    <citation type="submission" date="2006-03" db="EMBL/GenBank/DDBJ databases">
        <title>Complete sequence of Rhodopseudomonas palustris BisB18.</title>
        <authorList>
            <consortium name="US DOE Joint Genome Institute"/>
            <person name="Copeland A."/>
            <person name="Lucas S."/>
            <person name="Lapidus A."/>
            <person name="Barry K."/>
            <person name="Detter J.C."/>
            <person name="Glavina del Rio T."/>
            <person name="Hammon N."/>
            <person name="Israni S."/>
            <person name="Dalin E."/>
            <person name="Tice H."/>
            <person name="Pitluck S."/>
            <person name="Chain P."/>
            <person name="Malfatti S."/>
            <person name="Shin M."/>
            <person name="Vergez L."/>
            <person name="Schmutz J."/>
            <person name="Larimer F."/>
            <person name="Land M."/>
            <person name="Hauser L."/>
            <person name="Pelletier D.A."/>
            <person name="Kyrpides N."/>
            <person name="Anderson I."/>
            <person name="Oda Y."/>
            <person name="Harwood C.S."/>
            <person name="Richardson P."/>
        </authorList>
    </citation>
    <scope>NUCLEOTIDE SEQUENCE [LARGE SCALE GENOMIC DNA]</scope>
    <source>
        <strain evidence="11">BisB18</strain>
    </source>
</reference>
<evidence type="ECO:0000256" key="1">
    <source>
        <dbReference type="ARBA" id="ARBA00000971"/>
    </source>
</evidence>
<dbReference type="GO" id="GO:0003755">
    <property type="term" value="F:peptidyl-prolyl cis-trans isomerase activity"/>
    <property type="evidence" value="ECO:0007669"/>
    <property type="project" value="UniProtKB-KW"/>
</dbReference>
<evidence type="ECO:0000256" key="4">
    <source>
        <dbReference type="ARBA" id="ARBA00018370"/>
    </source>
</evidence>
<accession>Q212Z1</accession>
<dbReference type="SUPFAM" id="SSF109998">
    <property type="entry name" value="Triger factor/SurA peptide-binding domain-like"/>
    <property type="match status" value="1"/>
</dbReference>
<dbReference type="AlphaFoldDB" id="Q212Z1"/>
<feature type="domain" description="PpiC" evidence="10">
    <location>
        <begin position="154"/>
        <end position="256"/>
    </location>
</feature>
<evidence type="ECO:0000256" key="2">
    <source>
        <dbReference type="ARBA" id="ARBA00007656"/>
    </source>
</evidence>
<evidence type="ECO:0000259" key="10">
    <source>
        <dbReference type="PROSITE" id="PS50198"/>
    </source>
</evidence>
<organism evidence="11">
    <name type="scientific">Rhodopseudomonas palustris (strain BisB18)</name>
    <dbReference type="NCBI Taxonomy" id="316056"/>
    <lineage>
        <taxon>Bacteria</taxon>
        <taxon>Pseudomonadati</taxon>
        <taxon>Pseudomonadota</taxon>
        <taxon>Alphaproteobacteria</taxon>
        <taxon>Hyphomicrobiales</taxon>
        <taxon>Nitrobacteraceae</taxon>
        <taxon>Rhodopseudomonas</taxon>
    </lineage>
</organism>
<proteinExistence type="inferred from homology"/>
<feature type="chain" id="PRO_5007923114" description="Parvulin-like PPIase" evidence="9">
    <location>
        <begin position="32"/>
        <end position="310"/>
    </location>
</feature>
<dbReference type="InterPro" id="IPR046357">
    <property type="entry name" value="PPIase_dom_sf"/>
</dbReference>
<dbReference type="InterPro" id="IPR027304">
    <property type="entry name" value="Trigger_fact/SurA_dom_sf"/>
</dbReference>
<evidence type="ECO:0000313" key="11">
    <source>
        <dbReference type="EMBL" id="ABD88545.1"/>
    </source>
</evidence>
<evidence type="ECO:0000256" key="9">
    <source>
        <dbReference type="SAM" id="SignalP"/>
    </source>
</evidence>
<evidence type="ECO:0000256" key="8">
    <source>
        <dbReference type="PROSITE-ProRule" id="PRU00278"/>
    </source>
</evidence>
<dbReference type="Pfam" id="PF00639">
    <property type="entry name" value="Rotamase"/>
    <property type="match status" value="1"/>
</dbReference>
<dbReference type="RefSeq" id="WP_011473440.1">
    <property type="nucleotide sequence ID" value="NC_007925.1"/>
</dbReference>
<keyword evidence="9" id="KW-0732">Signal</keyword>
<feature type="signal peptide" evidence="9">
    <location>
        <begin position="1"/>
        <end position="31"/>
    </location>
</feature>
<dbReference type="HOGENOM" id="CLU_034646_1_3_5"/>
<dbReference type="Gene3D" id="3.10.50.40">
    <property type="match status" value="1"/>
</dbReference>
<dbReference type="KEGG" id="rpc:RPC_3000"/>
<keyword evidence="5 8" id="KW-0697">Rotamase</keyword>
<name>Q212Z1_RHOPB</name>
<gene>
    <name evidence="11" type="ordered locus">RPC_3000</name>
</gene>
<dbReference type="PANTHER" id="PTHR47245:SF2">
    <property type="entry name" value="PEPTIDYL-PROLYL CIS-TRANS ISOMERASE HP_0175-RELATED"/>
    <property type="match status" value="1"/>
</dbReference>
<dbReference type="EC" id="5.2.1.8" evidence="3"/>
<protein>
    <recommendedName>
        <fullName evidence="4">Parvulin-like PPIase</fullName>
        <ecNumber evidence="3">5.2.1.8</ecNumber>
    </recommendedName>
    <alternativeName>
        <fullName evidence="6">Peptidyl-prolyl cis-trans isomerase plp</fullName>
    </alternativeName>
    <alternativeName>
        <fullName evidence="7">Rotamase plp</fullName>
    </alternativeName>
</protein>
<dbReference type="SUPFAM" id="SSF54534">
    <property type="entry name" value="FKBP-like"/>
    <property type="match status" value="1"/>
</dbReference>
<dbReference type="PROSITE" id="PS50198">
    <property type="entry name" value="PPIC_PPIASE_2"/>
    <property type="match status" value="1"/>
</dbReference>
<comment type="catalytic activity">
    <reaction evidence="1">
        <text>[protein]-peptidylproline (omega=180) = [protein]-peptidylproline (omega=0)</text>
        <dbReference type="Rhea" id="RHEA:16237"/>
        <dbReference type="Rhea" id="RHEA-COMP:10747"/>
        <dbReference type="Rhea" id="RHEA-COMP:10748"/>
        <dbReference type="ChEBI" id="CHEBI:83833"/>
        <dbReference type="ChEBI" id="CHEBI:83834"/>
        <dbReference type="EC" id="5.2.1.8"/>
    </reaction>
</comment>
<dbReference type="InterPro" id="IPR000297">
    <property type="entry name" value="PPIase_PpiC"/>
</dbReference>
<dbReference type="eggNOG" id="COG0760">
    <property type="taxonomic scope" value="Bacteria"/>
</dbReference>
<evidence type="ECO:0000256" key="6">
    <source>
        <dbReference type="ARBA" id="ARBA00030642"/>
    </source>
</evidence>
<dbReference type="EMBL" id="CP000301">
    <property type="protein sequence ID" value="ABD88545.1"/>
    <property type="molecule type" value="Genomic_DNA"/>
</dbReference>
<dbReference type="PANTHER" id="PTHR47245">
    <property type="entry name" value="PEPTIDYLPROLYL ISOMERASE"/>
    <property type="match status" value="1"/>
</dbReference>
<dbReference type="STRING" id="316056.RPC_3000"/>
<evidence type="ECO:0000256" key="5">
    <source>
        <dbReference type="ARBA" id="ARBA00023110"/>
    </source>
</evidence>
<evidence type="ECO:0000256" key="3">
    <source>
        <dbReference type="ARBA" id="ARBA00013194"/>
    </source>
</evidence>
<dbReference type="Gene3D" id="1.10.8.1040">
    <property type="match status" value="1"/>
</dbReference>
<dbReference type="InterPro" id="IPR050245">
    <property type="entry name" value="PrsA_foldase"/>
</dbReference>
<keyword evidence="8 11" id="KW-0413">Isomerase</keyword>
<evidence type="ECO:0000256" key="7">
    <source>
        <dbReference type="ARBA" id="ARBA00031484"/>
    </source>
</evidence>
<sequence length="310" mass="33592">MMTSMPALGMAKARGAVRAGAAAVCFSVLLAATAGHTSGQSAPADPVIATVNGAPIHESDLQLADEMIGRNLPVQEKRERRDALLTLVIDSMVLAQVAKDRKIADEADLQRRASYARNQGLMNHLLEVVGQQAVTEDAVRKAYQEVVVKPATDQIELHLRHLVFKFPDANDAAAASATEVKAKAAFARIDKGEDFAAVAADLSEDPATKARGGDFDWRTRPEMGKEYADVAFALKPGEVSAPIKTAFGWHIIKLEERRPRKPVEFEKIRDRVAAMVANAARFDLVDKARSAATIERFDRAQAAPNKQSSN</sequence>